<organism evidence="1 2">
    <name type="scientific">Dichomitus squalens</name>
    <dbReference type="NCBI Taxonomy" id="114155"/>
    <lineage>
        <taxon>Eukaryota</taxon>
        <taxon>Fungi</taxon>
        <taxon>Dikarya</taxon>
        <taxon>Basidiomycota</taxon>
        <taxon>Agaricomycotina</taxon>
        <taxon>Agaricomycetes</taxon>
        <taxon>Polyporales</taxon>
        <taxon>Polyporaceae</taxon>
        <taxon>Dichomitus</taxon>
    </lineage>
</organism>
<evidence type="ECO:0000313" key="2">
    <source>
        <dbReference type="Proteomes" id="UP000292082"/>
    </source>
</evidence>
<dbReference type="EMBL" id="ML145113">
    <property type="protein sequence ID" value="TBU59533.1"/>
    <property type="molecule type" value="Genomic_DNA"/>
</dbReference>
<proteinExistence type="predicted"/>
<name>A0A4Q9NTI0_9APHY</name>
<dbReference type="AlphaFoldDB" id="A0A4Q9NTI0"/>
<accession>A0A4Q9NTI0</accession>
<sequence length="184" mass="20489">MEWSAKVLLRRFSLRKGFERRTRAESVSRYAGSPQFALVANALRQCTTVVISLSYRRAPSPLHTVISCRPNHADTVFPGYTTSAMSRSKQRVDSSCARRASRTRKTMRCPSDALNSYEVWFRDESPAQSVAVGGSLRGAGKLFSAEGLDDSPSLRTYVTHTGTLIQCRPRLRCRAFSQPAPART</sequence>
<keyword evidence="2" id="KW-1185">Reference proteome</keyword>
<evidence type="ECO:0000313" key="1">
    <source>
        <dbReference type="EMBL" id="TBU59533.1"/>
    </source>
</evidence>
<gene>
    <name evidence="1" type="ORF">BD310DRAFT_410215</name>
</gene>
<dbReference type="Proteomes" id="UP000292082">
    <property type="component" value="Unassembled WGS sequence"/>
</dbReference>
<protein>
    <submittedName>
        <fullName evidence="1">Uncharacterized protein</fullName>
    </submittedName>
</protein>
<reference evidence="1 2" key="1">
    <citation type="submission" date="2019-01" db="EMBL/GenBank/DDBJ databases">
        <title>Draft genome sequences of three monokaryotic isolates of the white-rot basidiomycete fungus Dichomitus squalens.</title>
        <authorList>
            <consortium name="DOE Joint Genome Institute"/>
            <person name="Lopez S.C."/>
            <person name="Andreopoulos B."/>
            <person name="Pangilinan J."/>
            <person name="Lipzen A."/>
            <person name="Riley R."/>
            <person name="Ahrendt S."/>
            <person name="Ng V."/>
            <person name="Barry K."/>
            <person name="Daum C."/>
            <person name="Grigoriev I.V."/>
            <person name="Hilden K.S."/>
            <person name="Makela M.R."/>
            <person name="de Vries R.P."/>
        </authorList>
    </citation>
    <scope>NUCLEOTIDE SEQUENCE [LARGE SCALE GENOMIC DNA]</scope>
    <source>
        <strain evidence="1 2">CBS 464.89</strain>
    </source>
</reference>